<dbReference type="InterPro" id="IPR024173">
    <property type="entry name" value="Pesterase_MJ0037-like"/>
</dbReference>
<accession>A0A975W601</accession>
<evidence type="ECO:0000259" key="1">
    <source>
        <dbReference type="Pfam" id="PF00149"/>
    </source>
</evidence>
<organism evidence="2 3">
    <name type="scientific">Marinovum algicola</name>
    <dbReference type="NCBI Taxonomy" id="42444"/>
    <lineage>
        <taxon>Bacteria</taxon>
        <taxon>Pseudomonadati</taxon>
        <taxon>Pseudomonadota</taxon>
        <taxon>Alphaproteobacteria</taxon>
        <taxon>Rhodobacterales</taxon>
        <taxon>Roseobacteraceae</taxon>
        <taxon>Marinovum</taxon>
    </lineage>
</organism>
<reference evidence="2 3" key="1">
    <citation type="submission" date="2016-10" db="EMBL/GenBank/DDBJ databases">
        <authorList>
            <person name="Varghese N."/>
            <person name="Submissions S."/>
        </authorList>
    </citation>
    <scope>NUCLEOTIDE SEQUENCE [LARGE SCALE GENOMIC DNA]</scope>
    <source>
        <strain evidence="2 3">FF3</strain>
    </source>
</reference>
<dbReference type="NCBIfam" id="TIGR04123">
    <property type="entry name" value="P_estr_lig_assc"/>
    <property type="match status" value="1"/>
</dbReference>
<protein>
    <submittedName>
        <fullName evidence="2">Phosphoesterase</fullName>
    </submittedName>
</protein>
<dbReference type="InterPro" id="IPR004843">
    <property type="entry name" value="Calcineurin-like_PHP"/>
</dbReference>
<name>A0A975W601_9RHOB</name>
<proteinExistence type="predicted"/>
<dbReference type="EMBL" id="FNYY01000001">
    <property type="protein sequence ID" value="SEI52305.1"/>
    <property type="molecule type" value="Genomic_DNA"/>
</dbReference>
<dbReference type="InterPro" id="IPR026336">
    <property type="entry name" value="PdeM-like"/>
</dbReference>
<dbReference type="Gene3D" id="3.60.21.10">
    <property type="match status" value="1"/>
</dbReference>
<feature type="domain" description="Calcineurin-like phosphoesterase" evidence="1">
    <location>
        <begin position="29"/>
        <end position="129"/>
    </location>
</feature>
<dbReference type="PANTHER" id="PTHR39323:SF1">
    <property type="entry name" value="BLR1149 PROTEIN"/>
    <property type="match status" value="1"/>
</dbReference>
<evidence type="ECO:0000313" key="2">
    <source>
        <dbReference type="EMBL" id="SEI52305.1"/>
    </source>
</evidence>
<comment type="caution">
    <text evidence="2">The sequence shown here is derived from an EMBL/GenBank/DDBJ whole genome shotgun (WGS) entry which is preliminary data.</text>
</comment>
<dbReference type="AlphaFoldDB" id="A0A975W601"/>
<dbReference type="RefSeq" id="WP_074834279.1">
    <property type="nucleotide sequence ID" value="NZ_CATLQZ010000009.1"/>
</dbReference>
<dbReference type="SUPFAM" id="SSF56300">
    <property type="entry name" value="Metallo-dependent phosphatases"/>
    <property type="match status" value="1"/>
</dbReference>
<evidence type="ECO:0000313" key="3">
    <source>
        <dbReference type="Proteomes" id="UP000182932"/>
    </source>
</evidence>
<gene>
    <name evidence="2" type="ORF">SAMN04487940_10198</name>
</gene>
<dbReference type="InterPro" id="IPR029052">
    <property type="entry name" value="Metallo-depent_PP-like"/>
</dbReference>
<dbReference type="Proteomes" id="UP000182932">
    <property type="component" value="Unassembled WGS sequence"/>
</dbReference>
<sequence length="228" mass="24902">MNTYDFTFAGQRLVARPSGALHWPAAGLLCVSDLHLGKSARQARRNGVQLPPYDVEDTLARLEAEVEATAAATVICLGDSFDDLQAFDALPLTALDWITRLQAGRRWIWIEGNHDPGPVALAGDHLAQFRHLGLTFRHFASDEDRGEISGHYHPKLRLRAGSRACFLVDEARLILPAFGTYTGGLRSDDPALDRLMAPGALAILTGARALAVPMRQNRSGRASSRRGR</sequence>
<keyword evidence="3" id="KW-1185">Reference proteome</keyword>
<dbReference type="GO" id="GO:0016787">
    <property type="term" value="F:hydrolase activity"/>
    <property type="evidence" value="ECO:0007669"/>
    <property type="project" value="InterPro"/>
</dbReference>
<dbReference type="Pfam" id="PF00149">
    <property type="entry name" value="Metallophos"/>
    <property type="match status" value="1"/>
</dbReference>
<dbReference type="PIRSF" id="PIRSF000887">
    <property type="entry name" value="Pesterase_MJ0037"/>
    <property type="match status" value="1"/>
</dbReference>
<dbReference type="GeneID" id="80816376"/>
<dbReference type="PANTHER" id="PTHR39323">
    <property type="entry name" value="BLR1149 PROTEIN"/>
    <property type="match status" value="1"/>
</dbReference>